<proteinExistence type="predicted"/>
<dbReference type="Proteomes" id="UP000727654">
    <property type="component" value="Unassembled WGS sequence"/>
</dbReference>
<dbReference type="InterPro" id="IPR050204">
    <property type="entry name" value="AraC_XylS_family_regulators"/>
</dbReference>
<dbReference type="PANTHER" id="PTHR46796">
    <property type="entry name" value="HTH-TYPE TRANSCRIPTIONAL ACTIVATOR RHAS-RELATED"/>
    <property type="match status" value="1"/>
</dbReference>
<protein>
    <submittedName>
        <fullName evidence="5">HTH-type transcriptional activator RhaR</fullName>
    </submittedName>
</protein>
<dbReference type="InterPro" id="IPR018060">
    <property type="entry name" value="HTH_AraC"/>
</dbReference>
<dbReference type="RefSeq" id="WP_224082968.1">
    <property type="nucleotide sequence ID" value="NZ_CAJZAI010000036.1"/>
</dbReference>
<comment type="caution">
    <text evidence="5">The sequence shown here is derived from an EMBL/GenBank/DDBJ whole genome shotgun (WGS) entry which is preliminary data.</text>
</comment>
<gene>
    <name evidence="5" type="primary">rhaR_2</name>
    <name evidence="5" type="ORF">LMG23992_05568</name>
</gene>
<keyword evidence="2" id="KW-0238">DNA-binding</keyword>
<dbReference type="PROSITE" id="PS00041">
    <property type="entry name" value="HTH_ARAC_FAMILY_1"/>
    <property type="match status" value="1"/>
</dbReference>
<organism evidence="5 6">
    <name type="scientific">Cupriavidus laharis</name>
    <dbReference type="NCBI Taxonomy" id="151654"/>
    <lineage>
        <taxon>Bacteria</taxon>
        <taxon>Pseudomonadati</taxon>
        <taxon>Pseudomonadota</taxon>
        <taxon>Betaproteobacteria</taxon>
        <taxon>Burkholderiales</taxon>
        <taxon>Burkholderiaceae</taxon>
        <taxon>Cupriavidus</taxon>
    </lineage>
</organism>
<evidence type="ECO:0000256" key="2">
    <source>
        <dbReference type="ARBA" id="ARBA00023125"/>
    </source>
</evidence>
<dbReference type="SUPFAM" id="SSF46689">
    <property type="entry name" value="Homeodomain-like"/>
    <property type="match status" value="2"/>
</dbReference>
<keyword evidence="1" id="KW-0805">Transcription regulation</keyword>
<dbReference type="InterPro" id="IPR009057">
    <property type="entry name" value="Homeodomain-like_sf"/>
</dbReference>
<feature type="domain" description="HTH araC/xylS-type" evidence="4">
    <location>
        <begin position="183"/>
        <end position="281"/>
    </location>
</feature>
<accession>A0ABN7ZML4</accession>
<dbReference type="InterPro" id="IPR018062">
    <property type="entry name" value="HTH_AraC-typ_CS"/>
</dbReference>
<reference evidence="5 6" key="1">
    <citation type="submission" date="2021-08" db="EMBL/GenBank/DDBJ databases">
        <authorList>
            <person name="Peeters C."/>
        </authorList>
    </citation>
    <scope>NUCLEOTIDE SEQUENCE [LARGE SCALE GENOMIC DNA]</scope>
    <source>
        <strain evidence="5 6">LMG 23992</strain>
    </source>
</reference>
<evidence type="ECO:0000256" key="3">
    <source>
        <dbReference type="ARBA" id="ARBA00023163"/>
    </source>
</evidence>
<evidence type="ECO:0000313" key="5">
    <source>
        <dbReference type="EMBL" id="CAG9185536.1"/>
    </source>
</evidence>
<name>A0ABN7ZML4_9BURK</name>
<evidence type="ECO:0000259" key="4">
    <source>
        <dbReference type="PROSITE" id="PS01124"/>
    </source>
</evidence>
<evidence type="ECO:0000256" key="1">
    <source>
        <dbReference type="ARBA" id="ARBA00023015"/>
    </source>
</evidence>
<keyword evidence="3" id="KW-0804">Transcription</keyword>
<evidence type="ECO:0000313" key="6">
    <source>
        <dbReference type="Proteomes" id="UP000727654"/>
    </source>
</evidence>
<dbReference type="Pfam" id="PF12833">
    <property type="entry name" value="HTH_18"/>
    <property type="match status" value="1"/>
</dbReference>
<dbReference type="EMBL" id="CAJZAI010000036">
    <property type="protein sequence ID" value="CAG9185536.1"/>
    <property type="molecule type" value="Genomic_DNA"/>
</dbReference>
<sequence>MSHPAALPTIRSITASSATIVRMRSDVALPPGPALPNEDAASIIVQLRPFESLALWRGGRSFFNGGYDRGGLAITDLCDTWRCHHGSAFDNLRMRVERRVLQDFARELGVRGPVSLSNPAGSVDPVIFNLAQALLPSLDGPEQRQRLFLDQMVGAFLIHILQAYGSAAASGRHRPRLTPRQEALAKEILSAHLPGNISVDEVAAQCNLSRSHFIRAFCNSTGKTPYQWLTERRIEVVKNCLAAGTVPISMIAAECGFVDQSHLTRVFKRVTGVTPADWRKRNDL</sequence>
<dbReference type="PROSITE" id="PS01124">
    <property type="entry name" value="HTH_ARAC_FAMILY_2"/>
    <property type="match status" value="1"/>
</dbReference>
<dbReference type="Gene3D" id="1.10.10.60">
    <property type="entry name" value="Homeodomain-like"/>
    <property type="match status" value="2"/>
</dbReference>
<keyword evidence="6" id="KW-1185">Reference proteome</keyword>
<dbReference type="SMART" id="SM00342">
    <property type="entry name" value="HTH_ARAC"/>
    <property type="match status" value="1"/>
</dbReference>
<dbReference type="PANTHER" id="PTHR46796:SF14">
    <property type="entry name" value="TRANSCRIPTIONAL REGULATORY PROTEIN"/>
    <property type="match status" value="1"/>
</dbReference>